<evidence type="ECO:0000313" key="1">
    <source>
        <dbReference type="EMBL" id="MCA9728620.1"/>
    </source>
</evidence>
<evidence type="ECO:0000313" key="2">
    <source>
        <dbReference type="Proteomes" id="UP000697710"/>
    </source>
</evidence>
<dbReference type="InterPro" id="IPR021030">
    <property type="entry name" value="DUF3731"/>
</dbReference>
<dbReference type="AlphaFoldDB" id="A0A956RQ63"/>
<dbReference type="EMBL" id="JAGQHR010000432">
    <property type="protein sequence ID" value="MCA9728620.1"/>
    <property type="molecule type" value="Genomic_DNA"/>
</dbReference>
<dbReference type="Pfam" id="PF12531">
    <property type="entry name" value="DUF3731"/>
    <property type="match status" value="1"/>
</dbReference>
<dbReference type="Proteomes" id="UP000697710">
    <property type="component" value="Unassembled WGS sequence"/>
</dbReference>
<feature type="non-terminal residue" evidence="1">
    <location>
        <position position="1"/>
    </location>
</feature>
<name>A0A956RQ63_UNCEI</name>
<reference evidence="1" key="1">
    <citation type="submission" date="2020-04" db="EMBL/GenBank/DDBJ databases">
        <authorList>
            <person name="Zhang T."/>
        </authorList>
    </citation>
    <scope>NUCLEOTIDE SEQUENCE</scope>
    <source>
        <strain evidence="1">HKST-UBA01</strain>
    </source>
</reference>
<comment type="caution">
    <text evidence="1">The sequence shown here is derived from an EMBL/GenBank/DDBJ whole genome shotgun (WGS) entry which is preliminary data.</text>
</comment>
<protein>
    <submittedName>
        <fullName evidence="1">Molecular chaperone DnaK</fullName>
    </submittedName>
</protein>
<proteinExistence type="predicted"/>
<sequence length="150" mass="16350">LANLERLPAESKVELGRLLLPKLEKGTPDRQILWALGRVGARQPFYGPVDRAVPPGEVAGWIDSVLTLPLEETSGTAQALVALGRTTGDRARDLPASVVETIAARFEGWEEAAHWTSLLRDPHASLVQSEQEWLFGDRLPTGLILRDAAP</sequence>
<gene>
    <name evidence="1" type="ORF">KC729_13105</name>
</gene>
<organism evidence="1 2">
    <name type="scientific">Eiseniibacteriota bacterium</name>
    <dbReference type="NCBI Taxonomy" id="2212470"/>
    <lineage>
        <taxon>Bacteria</taxon>
        <taxon>Candidatus Eiseniibacteriota</taxon>
    </lineage>
</organism>
<reference evidence="1" key="2">
    <citation type="journal article" date="2021" name="Microbiome">
        <title>Successional dynamics and alternative stable states in a saline activated sludge microbial community over 9 years.</title>
        <authorList>
            <person name="Wang Y."/>
            <person name="Ye J."/>
            <person name="Ju F."/>
            <person name="Liu L."/>
            <person name="Boyd J.A."/>
            <person name="Deng Y."/>
            <person name="Parks D.H."/>
            <person name="Jiang X."/>
            <person name="Yin X."/>
            <person name="Woodcroft B.J."/>
            <person name="Tyson G.W."/>
            <person name="Hugenholtz P."/>
            <person name="Polz M.F."/>
            <person name="Zhang T."/>
        </authorList>
    </citation>
    <scope>NUCLEOTIDE SEQUENCE</scope>
    <source>
        <strain evidence="1">HKST-UBA01</strain>
    </source>
</reference>
<accession>A0A956RQ63</accession>